<evidence type="ECO:0000256" key="1">
    <source>
        <dbReference type="SAM" id="MobiDB-lite"/>
    </source>
</evidence>
<dbReference type="Proteomes" id="UP000751190">
    <property type="component" value="Unassembled WGS sequence"/>
</dbReference>
<evidence type="ECO:0000256" key="2">
    <source>
        <dbReference type="SAM" id="Phobius"/>
    </source>
</evidence>
<feature type="compositionally biased region" description="Polar residues" evidence="1">
    <location>
        <begin position="97"/>
        <end position="115"/>
    </location>
</feature>
<dbReference type="AlphaFoldDB" id="A0A8J6C7R5"/>
<feature type="region of interest" description="Disordered" evidence="1">
    <location>
        <begin position="85"/>
        <end position="125"/>
    </location>
</feature>
<feature type="transmembrane region" description="Helical" evidence="2">
    <location>
        <begin position="46"/>
        <end position="66"/>
    </location>
</feature>
<gene>
    <name evidence="3" type="ORF">KFE25_009766</name>
</gene>
<keyword evidence="4" id="KW-1185">Reference proteome</keyword>
<protein>
    <submittedName>
        <fullName evidence="3">Uncharacterized protein</fullName>
    </submittedName>
</protein>
<name>A0A8J6C7R5_DIALT</name>
<keyword evidence="2" id="KW-0472">Membrane</keyword>
<sequence>MARPPAADERLALVCAAALLGASRAQQPTASSGAIDAGEIDAVETISIWAVLLLLHILLVVAFCFCERPMADPLRMQPVVEQNVRGPKSVGADTGRSARSSELVGQSSRGNTTARSAAHSDRSYR</sequence>
<dbReference type="EMBL" id="JAGTXO010000061">
    <property type="protein sequence ID" value="KAG8457868.1"/>
    <property type="molecule type" value="Genomic_DNA"/>
</dbReference>
<keyword evidence="2" id="KW-0812">Transmembrane</keyword>
<reference evidence="3" key="1">
    <citation type="submission" date="2021-05" db="EMBL/GenBank/DDBJ databases">
        <title>The genome of the haptophyte Pavlova lutheri (Diacronema luteri, Pavlovales) - a model for lipid biosynthesis in eukaryotic algae.</title>
        <authorList>
            <person name="Hulatt C.J."/>
            <person name="Posewitz M.C."/>
        </authorList>
    </citation>
    <scope>NUCLEOTIDE SEQUENCE</scope>
    <source>
        <strain evidence="3">NIVA-4/92</strain>
    </source>
</reference>
<evidence type="ECO:0000313" key="4">
    <source>
        <dbReference type="Proteomes" id="UP000751190"/>
    </source>
</evidence>
<evidence type="ECO:0000313" key="3">
    <source>
        <dbReference type="EMBL" id="KAG8457868.1"/>
    </source>
</evidence>
<comment type="caution">
    <text evidence="3">The sequence shown here is derived from an EMBL/GenBank/DDBJ whole genome shotgun (WGS) entry which is preliminary data.</text>
</comment>
<proteinExistence type="predicted"/>
<accession>A0A8J6C7R5</accession>
<organism evidence="3 4">
    <name type="scientific">Diacronema lutheri</name>
    <name type="common">Unicellular marine alga</name>
    <name type="synonym">Monochrysis lutheri</name>
    <dbReference type="NCBI Taxonomy" id="2081491"/>
    <lineage>
        <taxon>Eukaryota</taxon>
        <taxon>Haptista</taxon>
        <taxon>Haptophyta</taxon>
        <taxon>Pavlovophyceae</taxon>
        <taxon>Pavlovales</taxon>
        <taxon>Pavlovaceae</taxon>
        <taxon>Diacronema</taxon>
    </lineage>
</organism>
<keyword evidence="2" id="KW-1133">Transmembrane helix</keyword>